<dbReference type="InterPro" id="IPR015500">
    <property type="entry name" value="Peptidase_S8_subtilisin-rel"/>
</dbReference>
<evidence type="ECO:0000313" key="8">
    <source>
        <dbReference type="Proteomes" id="UP000770015"/>
    </source>
</evidence>
<dbReference type="GO" id="GO:0004252">
    <property type="term" value="F:serine-type endopeptidase activity"/>
    <property type="evidence" value="ECO:0007669"/>
    <property type="project" value="UniProtKB-UniRule"/>
</dbReference>
<keyword evidence="3 5" id="KW-0378">Hydrolase</keyword>
<keyword evidence="2 5" id="KW-0645">Protease</keyword>
<dbReference type="PROSITE" id="PS51892">
    <property type="entry name" value="SUBTILASE"/>
    <property type="match status" value="1"/>
</dbReference>
<feature type="domain" description="Peptidase S8/S53" evidence="6">
    <location>
        <begin position="160"/>
        <end position="386"/>
    </location>
</feature>
<name>A0A9P8VBB1_9PEZI</name>
<evidence type="ECO:0000256" key="2">
    <source>
        <dbReference type="ARBA" id="ARBA00022670"/>
    </source>
</evidence>
<organism evidence="7 8">
    <name type="scientific">Plectosphaerella plurivora</name>
    <dbReference type="NCBI Taxonomy" id="936078"/>
    <lineage>
        <taxon>Eukaryota</taxon>
        <taxon>Fungi</taxon>
        <taxon>Dikarya</taxon>
        <taxon>Ascomycota</taxon>
        <taxon>Pezizomycotina</taxon>
        <taxon>Sordariomycetes</taxon>
        <taxon>Hypocreomycetidae</taxon>
        <taxon>Glomerellales</taxon>
        <taxon>Plectosphaerellaceae</taxon>
        <taxon>Plectosphaerella</taxon>
    </lineage>
</organism>
<sequence>MQRLIPGTDDDRDYQTQRRTNLRRLQRVIDDEWIEWENEHKLRFCEIALACLDFKTHVEEFEHAEDEPCLQYLTILHRSIIEPLYKELARCSQGLKLFPSGYDSTEQPSSILLYDNGEADGQGVKAKWAQEAMNQWDDNFVEYVRKARDNLSMTAVPCNRVLVAILDTGIDLEDKAIKRDHRSGRFKGKMNWTDKSRPDDISDNHGHSTHVARLVLSMAPCADILVAKVSNELTIPKNKLSGIAEAINWAIDEGANIISMSLGYENYNRAIEAAVSRAYTQGILMVAAASNQGGNAKKGKGRTRPASSHKVICIHACDGKGNEGGMSPNPKPKTENFSMLGVAIPSKWKSNIVHKSGTSFATPVAAALAANVLEFASFHLASAQMTGLREKEAMSQVFLDMSEERTDYDHVWPCRWDWSNTGEVIKNIMDALG</sequence>
<evidence type="ECO:0000256" key="5">
    <source>
        <dbReference type="PROSITE-ProRule" id="PRU01240"/>
    </source>
</evidence>
<feature type="active site" description="Charge relay system" evidence="5">
    <location>
        <position position="167"/>
    </location>
</feature>
<dbReference type="PANTHER" id="PTHR43806">
    <property type="entry name" value="PEPTIDASE S8"/>
    <property type="match status" value="1"/>
</dbReference>
<dbReference type="EMBL" id="JAGSXJ010000012">
    <property type="protein sequence ID" value="KAH6686733.1"/>
    <property type="molecule type" value="Genomic_DNA"/>
</dbReference>
<evidence type="ECO:0000256" key="4">
    <source>
        <dbReference type="ARBA" id="ARBA00022825"/>
    </source>
</evidence>
<dbReference type="PROSITE" id="PS00138">
    <property type="entry name" value="SUBTILASE_SER"/>
    <property type="match status" value="1"/>
</dbReference>
<dbReference type="Gene3D" id="3.40.50.200">
    <property type="entry name" value="Peptidase S8/S53 domain"/>
    <property type="match status" value="1"/>
</dbReference>
<dbReference type="InterPro" id="IPR000209">
    <property type="entry name" value="Peptidase_S8/S53_dom"/>
</dbReference>
<dbReference type="InterPro" id="IPR023828">
    <property type="entry name" value="Peptidase_S8_Ser-AS"/>
</dbReference>
<dbReference type="InterPro" id="IPR036852">
    <property type="entry name" value="Peptidase_S8/S53_dom_sf"/>
</dbReference>
<dbReference type="PRINTS" id="PR00723">
    <property type="entry name" value="SUBTILISIN"/>
</dbReference>
<gene>
    <name evidence="7" type="ORF">F5X68DRAFT_240156</name>
</gene>
<evidence type="ECO:0000259" key="6">
    <source>
        <dbReference type="Pfam" id="PF00082"/>
    </source>
</evidence>
<keyword evidence="8" id="KW-1185">Reference proteome</keyword>
<dbReference type="PANTHER" id="PTHR43806:SF11">
    <property type="entry name" value="CEREVISIN-RELATED"/>
    <property type="match status" value="1"/>
</dbReference>
<evidence type="ECO:0000313" key="7">
    <source>
        <dbReference type="EMBL" id="KAH6686733.1"/>
    </source>
</evidence>
<protein>
    <submittedName>
        <fullName evidence="7">Peptidase S8/S53 domain-containing protein</fullName>
    </submittedName>
</protein>
<dbReference type="GO" id="GO:0006508">
    <property type="term" value="P:proteolysis"/>
    <property type="evidence" value="ECO:0007669"/>
    <property type="project" value="UniProtKB-KW"/>
</dbReference>
<dbReference type="AlphaFoldDB" id="A0A9P8VBB1"/>
<comment type="caution">
    <text evidence="7">The sequence shown here is derived from an EMBL/GenBank/DDBJ whole genome shotgun (WGS) entry which is preliminary data.</text>
</comment>
<dbReference type="OrthoDB" id="4833632at2759"/>
<dbReference type="SUPFAM" id="SSF52743">
    <property type="entry name" value="Subtilisin-like"/>
    <property type="match status" value="1"/>
</dbReference>
<dbReference type="InterPro" id="IPR050131">
    <property type="entry name" value="Peptidase_S8_subtilisin-like"/>
</dbReference>
<comment type="similarity">
    <text evidence="1 5">Belongs to the peptidase S8 family.</text>
</comment>
<evidence type="ECO:0000256" key="1">
    <source>
        <dbReference type="ARBA" id="ARBA00011073"/>
    </source>
</evidence>
<dbReference type="Pfam" id="PF00082">
    <property type="entry name" value="Peptidase_S8"/>
    <property type="match status" value="1"/>
</dbReference>
<reference evidence="7" key="1">
    <citation type="journal article" date="2021" name="Nat. Commun.">
        <title>Genetic determinants of endophytism in the Arabidopsis root mycobiome.</title>
        <authorList>
            <person name="Mesny F."/>
            <person name="Miyauchi S."/>
            <person name="Thiergart T."/>
            <person name="Pickel B."/>
            <person name="Atanasova L."/>
            <person name="Karlsson M."/>
            <person name="Huettel B."/>
            <person name="Barry K.W."/>
            <person name="Haridas S."/>
            <person name="Chen C."/>
            <person name="Bauer D."/>
            <person name="Andreopoulos W."/>
            <person name="Pangilinan J."/>
            <person name="LaButti K."/>
            <person name="Riley R."/>
            <person name="Lipzen A."/>
            <person name="Clum A."/>
            <person name="Drula E."/>
            <person name="Henrissat B."/>
            <person name="Kohler A."/>
            <person name="Grigoriev I.V."/>
            <person name="Martin F.M."/>
            <person name="Hacquard S."/>
        </authorList>
    </citation>
    <scope>NUCLEOTIDE SEQUENCE</scope>
    <source>
        <strain evidence="7">MPI-SDFR-AT-0117</strain>
    </source>
</reference>
<accession>A0A9P8VBB1</accession>
<keyword evidence="4 5" id="KW-0720">Serine protease</keyword>
<feature type="active site" description="Charge relay system" evidence="5">
    <location>
        <position position="207"/>
    </location>
</feature>
<proteinExistence type="inferred from homology"/>
<feature type="active site" description="Charge relay system" evidence="5">
    <location>
        <position position="359"/>
    </location>
</feature>
<dbReference type="Proteomes" id="UP000770015">
    <property type="component" value="Unassembled WGS sequence"/>
</dbReference>
<evidence type="ECO:0000256" key="3">
    <source>
        <dbReference type="ARBA" id="ARBA00022801"/>
    </source>
</evidence>